<evidence type="ECO:0000256" key="2">
    <source>
        <dbReference type="ARBA" id="ARBA00022692"/>
    </source>
</evidence>
<proteinExistence type="inferred from homology"/>
<reference evidence="9" key="1">
    <citation type="journal article" date="2017" name="Plant J.">
        <title>The pomegranate (Punica granatum L.) genome and the genomics of punicalagin biosynthesis.</title>
        <authorList>
            <person name="Qin G."/>
            <person name="Xu C."/>
            <person name="Ming R."/>
            <person name="Tang H."/>
            <person name="Guyot R."/>
            <person name="Kramer E.M."/>
            <person name="Hu Y."/>
            <person name="Yi X."/>
            <person name="Qi Y."/>
            <person name="Xu X."/>
            <person name="Gao Z."/>
            <person name="Pan H."/>
            <person name="Jian J."/>
            <person name="Tian Y."/>
            <person name="Yue Z."/>
            <person name="Xu Y."/>
        </authorList>
    </citation>
    <scope>NUCLEOTIDE SEQUENCE [LARGE SCALE GENOMIC DNA]</scope>
    <source>
        <strain evidence="9">cv. Dabenzi</strain>
    </source>
</reference>
<dbReference type="Proteomes" id="UP000197138">
    <property type="component" value="Unassembled WGS sequence"/>
</dbReference>
<dbReference type="PANTHER" id="PTHR12483">
    <property type="entry name" value="SOLUTE CARRIER FAMILY 31 COPPER TRANSPORTERS"/>
    <property type="match status" value="1"/>
</dbReference>
<dbReference type="InterPro" id="IPR007274">
    <property type="entry name" value="Cop_transporter"/>
</dbReference>
<evidence type="ECO:0000256" key="4">
    <source>
        <dbReference type="ARBA" id="ARBA00022989"/>
    </source>
</evidence>
<sequence length="171" mass="18718">MPVVAIVERDCHTSNHMAENTIAMWISNDGSLNSTGVHHGPRFPNHMAFYWGHAVEVLFKGWPGRDKGMYALALVFVFFLALLVECLTYTMFVKHGSNKVAAGLFRTGLYTVRTGMNYMVMLAVISYNGGIFLAAVAGHAVGYLLFGSRVFRRKSTSGSSPGKKSANLPPL</sequence>
<comment type="subcellular location">
    <subcellularLocation>
        <location evidence="6">Membrane</location>
        <topology evidence="6">Multi-pass membrane protein</topology>
    </subcellularLocation>
</comment>
<evidence type="ECO:0000313" key="9">
    <source>
        <dbReference type="Proteomes" id="UP000197138"/>
    </source>
</evidence>
<feature type="transmembrane region" description="Helical" evidence="6">
    <location>
        <begin position="118"/>
        <end position="146"/>
    </location>
</feature>
<dbReference type="OrthoDB" id="73901at2759"/>
<keyword evidence="10" id="KW-1185">Reference proteome</keyword>
<evidence type="ECO:0000256" key="5">
    <source>
        <dbReference type="ARBA" id="ARBA00023136"/>
    </source>
</evidence>
<keyword evidence="6" id="KW-0813">Transport</keyword>
<gene>
    <name evidence="7" type="ORF">CDL15_Pgr007807</name>
    <name evidence="8" type="ORF">CRG98_036175</name>
</gene>
<keyword evidence="6" id="KW-0406">Ion transport</keyword>
<comment type="caution">
    <text evidence="7">The sequence shown here is derived from an EMBL/GenBank/DDBJ whole genome shotgun (WGS) entry which is preliminary data.</text>
</comment>
<dbReference type="GO" id="GO:0005886">
    <property type="term" value="C:plasma membrane"/>
    <property type="evidence" value="ECO:0007669"/>
    <property type="project" value="TreeGrafter"/>
</dbReference>
<dbReference type="AlphaFoldDB" id="A0A218XAP6"/>
<dbReference type="EMBL" id="MTKT01002214">
    <property type="protein sequence ID" value="OWM81769.1"/>
    <property type="molecule type" value="Genomic_DNA"/>
</dbReference>
<keyword evidence="3 6" id="KW-0187">Copper transport</keyword>
<evidence type="ECO:0000313" key="7">
    <source>
        <dbReference type="EMBL" id="OWM81769.1"/>
    </source>
</evidence>
<evidence type="ECO:0000313" key="10">
    <source>
        <dbReference type="Proteomes" id="UP000233551"/>
    </source>
</evidence>
<evidence type="ECO:0000313" key="8">
    <source>
        <dbReference type="EMBL" id="PKI43418.1"/>
    </source>
</evidence>
<accession>A0A218XAP6</accession>
<name>A0A218XAP6_PUNGR</name>
<keyword evidence="4 6" id="KW-1133">Transmembrane helix</keyword>
<evidence type="ECO:0000256" key="6">
    <source>
        <dbReference type="RuleBase" id="RU367022"/>
    </source>
</evidence>
<evidence type="ECO:0000256" key="1">
    <source>
        <dbReference type="ARBA" id="ARBA00006921"/>
    </source>
</evidence>
<feature type="transmembrane region" description="Helical" evidence="6">
    <location>
        <begin position="69"/>
        <end position="92"/>
    </location>
</feature>
<dbReference type="Pfam" id="PF04145">
    <property type="entry name" value="Ctr"/>
    <property type="match status" value="2"/>
</dbReference>
<dbReference type="PANTHER" id="PTHR12483:SF94">
    <property type="entry name" value="COPPER TRANSPORTER 4"/>
    <property type="match status" value="1"/>
</dbReference>
<dbReference type="GO" id="GO:0005375">
    <property type="term" value="F:copper ion transmembrane transporter activity"/>
    <property type="evidence" value="ECO:0007669"/>
    <property type="project" value="UniProtKB-UniRule"/>
</dbReference>
<comment type="similarity">
    <text evidence="1 6">Belongs to the copper transporter (Ctr) (TC 1.A.56) family. SLC31A subfamily.</text>
</comment>
<keyword evidence="2 6" id="KW-0812">Transmembrane</keyword>
<dbReference type="EMBL" id="PGOL01003048">
    <property type="protein sequence ID" value="PKI43418.1"/>
    <property type="molecule type" value="Genomic_DNA"/>
</dbReference>
<keyword evidence="5 6" id="KW-0472">Membrane</keyword>
<dbReference type="Proteomes" id="UP000233551">
    <property type="component" value="Unassembled WGS sequence"/>
</dbReference>
<dbReference type="GeneID" id="116212664"/>
<protein>
    <recommendedName>
        <fullName evidence="6">Copper transport protein</fullName>
    </recommendedName>
</protein>
<keyword evidence="6" id="KW-0186">Copper</keyword>
<evidence type="ECO:0000256" key="3">
    <source>
        <dbReference type="ARBA" id="ARBA00022796"/>
    </source>
</evidence>
<reference evidence="8 10" key="3">
    <citation type="submission" date="2017-11" db="EMBL/GenBank/DDBJ databases">
        <title>De-novo sequencing of pomegranate (Punica granatum L.) genome.</title>
        <authorList>
            <person name="Akparov Z."/>
            <person name="Amiraslanov A."/>
            <person name="Hajiyeva S."/>
            <person name="Abbasov M."/>
            <person name="Kaur K."/>
            <person name="Hamwieh A."/>
            <person name="Solovyev V."/>
            <person name="Salamov A."/>
            <person name="Braich B."/>
            <person name="Kosarev P."/>
            <person name="Mahmoud A."/>
            <person name="Hajiyev E."/>
            <person name="Babayeva S."/>
            <person name="Izzatullayeva V."/>
            <person name="Mammadov A."/>
            <person name="Mammadov A."/>
            <person name="Sharifova S."/>
            <person name="Ojaghi J."/>
            <person name="Eynullazada K."/>
            <person name="Bayramov B."/>
            <person name="Abdulazimova A."/>
            <person name="Shahmuradov I."/>
        </authorList>
    </citation>
    <scope>NUCLEOTIDE SEQUENCE [LARGE SCALE GENOMIC DNA]</scope>
    <source>
        <strain evidence="8">AG2017</strain>
        <strain evidence="10">cv. AG2017</strain>
        <tissue evidence="8">Leaf</tissue>
    </source>
</reference>
<reference evidence="7" key="2">
    <citation type="submission" date="2017-06" db="EMBL/GenBank/DDBJ databases">
        <title>The pomegranate genome and the genomics of punicalagin biosynthesis.</title>
        <authorList>
            <person name="Xu C."/>
        </authorList>
    </citation>
    <scope>NUCLEOTIDE SEQUENCE [LARGE SCALE GENOMIC DNA]</scope>
    <source>
        <tissue evidence="7">Fresh leaf</tissue>
    </source>
</reference>
<organism evidence="7 9">
    <name type="scientific">Punica granatum</name>
    <name type="common">Pomegranate</name>
    <dbReference type="NCBI Taxonomy" id="22663"/>
    <lineage>
        <taxon>Eukaryota</taxon>
        <taxon>Viridiplantae</taxon>
        <taxon>Streptophyta</taxon>
        <taxon>Embryophyta</taxon>
        <taxon>Tracheophyta</taxon>
        <taxon>Spermatophyta</taxon>
        <taxon>Magnoliopsida</taxon>
        <taxon>eudicotyledons</taxon>
        <taxon>Gunneridae</taxon>
        <taxon>Pentapetalae</taxon>
        <taxon>rosids</taxon>
        <taxon>malvids</taxon>
        <taxon>Myrtales</taxon>
        <taxon>Lythraceae</taxon>
        <taxon>Punica</taxon>
    </lineage>
</organism>